<protein>
    <submittedName>
        <fullName evidence="7">S8 family serine peptidase</fullName>
    </submittedName>
</protein>
<gene>
    <name evidence="7" type="ORF">FOM92_10060</name>
</gene>
<keyword evidence="8" id="KW-1185">Reference proteome</keyword>
<dbReference type="EMBL" id="VKKU01000002">
    <property type="protein sequence ID" value="TSB01527.1"/>
    <property type="molecule type" value="Genomic_DNA"/>
</dbReference>
<dbReference type="PROSITE" id="PS51892">
    <property type="entry name" value="SUBTILASE"/>
    <property type="match status" value="1"/>
</dbReference>
<dbReference type="PROSITE" id="PS00138">
    <property type="entry name" value="SUBTILASE_SER"/>
    <property type="match status" value="1"/>
</dbReference>
<evidence type="ECO:0000256" key="4">
    <source>
        <dbReference type="ARBA" id="ARBA00022825"/>
    </source>
</evidence>
<dbReference type="AlphaFoldDB" id="A0A553WA05"/>
<dbReference type="InterPro" id="IPR050131">
    <property type="entry name" value="Peptidase_S8_subtilisin-like"/>
</dbReference>
<organism evidence="7 8">
    <name type="scientific">Sphingorhabdus contaminans</name>
    <dbReference type="NCBI Taxonomy" id="1343899"/>
    <lineage>
        <taxon>Bacteria</taxon>
        <taxon>Pseudomonadati</taxon>
        <taxon>Pseudomonadota</taxon>
        <taxon>Alphaproteobacteria</taxon>
        <taxon>Sphingomonadales</taxon>
        <taxon>Sphingomonadaceae</taxon>
        <taxon>Sphingorhabdus</taxon>
    </lineage>
</organism>
<evidence type="ECO:0000313" key="8">
    <source>
        <dbReference type="Proteomes" id="UP000320160"/>
    </source>
</evidence>
<sequence length="348" mass="36123">MRDLASSESPEQDRHGFPVRRGEIVALDLRDTTLTSAQAKGFAVIERTPLAALNSIVTRLSIPKNMDAATALATMRAIDADGAFDFTHYYAMQFATQGSGAGAKQSKIASRKGNLKIGMIDTGVTAHRVLNATSLQQRDFGDGKASSPTEHGTAIASLLARDGASQIYAANIFRGNSAKPFTSADAIVRALDWMVGQDVPVINISLAGPRNKILDKLISRAVGKGHVIVAAAGNGGPTAPPAYPAALPNVVAVTAVDRKLQVYRYANQGGYITVSAHGVDVAAAAPGGGIGSYSGTSFATPHIAAWLARCAKSVNSTTRSKCISALAKSAKDLGAPGKDEIYGLGYIS</sequence>
<dbReference type="Proteomes" id="UP000320160">
    <property type="component" value="Unassembled WGS sequence"/>
</dbReference>
<evidence type="ECO:0000313" key="7">
    <source>
        <dbReference type="EMBL" id="TSB01527.1"/>
    </source>
</evidence>
<dbReference type="GO" id="GO:0004252">
    <property type="term" value="F:serine-type endopeptidase activity"/>
    <property type="evidence" value="ECO:0007669"/>
    <property type="project" value="UniProtKB-UniRule"/>
</dbReference>
<dbReference type="InterPro" id="IPR000209">
    <property type="entry name" value="Peptidase_S8/S53_dom"/>
</dbReference>
<dbReference type="CDD" id="cd05561">
    <property type="entry name" value="Peptidases_S8_4"/>
    <property type="match status" value="1"/>
</dbReference>
<dbReference type="PANTHER" id="PTHR43806">
    <property type="entry name" value="PEPTIDASE S8"/>
    <property type="match status" value="1"/>
</dbReference>
<feature type="active site" description="Charge relay system" evidence="5">
    <location>
        <position position="151"/>
    </location>
</feature>
<evidence type="ECO:0000256" key="2">
    <source>
        <dbReference type="ARBA" id="ARBA00022670"/>
    </source>
</evidence>
<dbReference type="InterPro" id="IPR023828">
    <property type="entry name" value="Peptidase_S8_Ser-AS"/>
</dbReference>
<accession>A0A553WA05</accession>
<comment type="caution">
    <text evidence="7">The sequence shown here is derived from an EMBL/GenBank/DDBJ whole genome shotgun (WGS) entry which is preliminary data.</text>
</comment>
<evidence type="ECO:0000259" key="6">
    <source>
        <dbReference type="Pfam" id="PF00082"/>
    </source>
</evidence>
<feature type="domain" description="Peptidase S8/S53" evidence="6">
    <location>
        <begin position="114"/>
        <end position="345"/>
    </location>
</feature>
<keyword evidence="4 5" id="KW-0720">Serine protease</keyword>
<evidence type="ECO:0000256" key="1">
    <source>
        <dbReference type="ARBA" id="ARBA00011073"/>
    </source>
</evidence>
<dbReference type="GO" id="GO:0006508">
    <property type="term" value="P:proteolysis"/>
    <property type="evidence" value="ECO:0007669"/>
    <property type="project" value="UniProtKB-KW"/>
</dbReference>
<dbReference type="SUPFAM" id="SSF52743">
    <property type="entry name" value="Subtilisin-like"/>
    <property type="match status" value="1"/>
</dbReference>
<reference evidence="7 8" key="1">
    <citation type="submission" date="2019-07" db="EMBL/GenBank/DDBJ databases">
        <authorList>
            <person name="Park M."/>
        </authorList>
    </citation>
    <scope>NUCLEOTIDE SEQUENCE [LARGE SCALE GENOMIC DNA]</scope>
    <source>
        <strain evidence="7 8">KCTC32445</strain>
    </source>
</reference>
<keyword evidence="3 5" id="KW-0378">Hydrolase</keyword>
<name>A0A553WA05_9SPHN</name>
<dbReference type="OrthoDB" id="5405281at2"/>
<keyword evidence="2 5" id="KW-0645">Protease</keyword>
<dbReference type="InterPro" id="IPR036852">
    <property type="entry name" value="Peptidase_S8/S53_dom_sf"/>
</dbReference>
<dbReference type="PRINTS" id="PR00723">
    <property type="entry name" value="SUBTILISIN"/>
</dbReference>
<evidence type="ECO:0000256" key="5">
    <source>
        <dbReference type="PROSITE-ProRule" id="PRU01240"/>
    </source>
</evidence>
<dbReference type="InterPro" id="IPR015500">
    <property type="entry name" value="Peptidase_S8_subtilisin-rel"/>
</dbReference>
<dbReference type="Gene3D" id="3.40.50.200">
    <property type="entry name" value="Peptidase S8/S53 domain"/>
    <property type="match status" value="1"/>
</dbReference>
<proteinExistence type="inferred from homology"/>
<evidence type="ECO:0000256" key="3">
    <source>
        <dbReference type="ARBA" id="ARBA00022801"/>
    </source>
</evidence>
<dbReference type="Pfam" id="PF00082">
    <property type="entry name" value="Peptidase_S8"/>
    <property type="match status" value="1"/>
</dbReference>
<feature type="active site" description="Charge relay system" evidence="5">
    <location>
        <position position="121"/>
    </location>
</feature>
<dbReference type="PANTHER" id="PTHR43806:SF11">
    <property type="entry name" value="CEREVISIN-RELATED"/>
    <property type="match status" value="1"/>
</dbReference>
<feature type="active site" description="Charge relay system" evidence="5">
    <location>
        <position position="297"/>
    </location>
</feature>
<comment type="similarity">
    <text evidence="1 5">Belongs to the peptidase S8 family.</text>
</comment>